<dbReference type="STRING" id="55207.KP22_07825"/>
<protein>
    <submittedName>
        <fullName evidence="6">Methyltransferase</fullName>
    </submittedName>
</protein>
<dbReference type="InterPro" id="IPR036390">
    <property type="entry name" value="WH_DNA-bd_sf"/>
</dbReference>
<dbReference type="OrthoDB" id="9805418at2"/>
<feature type="domain" description="O-methyltransferase dimerisation" evidence="5">
    <location>
        <begin position="23"/>
        <end position="95"/>
    </location>
</feature>
<dbReference type="AlphaFoldDB" id="A0A093SD29"/>
<dbReference type="PROSITE" id="PS51683">
    <property type="entry name" value="SAM_OMT_II"/>
    <property type="match status" value="1"/>
</dbReference>
<dbReference type="InterPro" id="IPR001077">
    <property type="entry name" value="COMT_C"/>
</dbReference>
<feature type="domain" description="O-methyltransferase C-terminal" evidence="4">
    <location>
        <begin position="143"/>
        <end position="335"/>
    </location>
</feature>
<dbReference type="EMBL" id="JQHL01000006">
    <property type="protein sequence ID" value="KFX19409.1"/>
    <property type="molecule type" value="Genomic_DNA"/>
</dbReference>
<comment type="caution">
    <text evidence="6">The sequence shown here is derived from an EMBL/GenBank/DDBJ whole genome shotgun (WGS) entry which is preliminary data.</text>
</comment>
<dbReference type="InterPro" id="IPR016461">
    <property type="entry name" value="COMT-like"/>
</dbReference>
<dbReference type="Gene3D" id="1.10.10.10">
    <property type="entry name" value="Winged helix-like DNA-binding domain superfamily/Winged helix DNA-binding domain"/>
    <property type="match status" value="1"/>
</dbReference>
<dbReference type="GO" id="GO:0008171">
    <property type="term" value="F:O-methyltransferase activity"/>
    <property type="evidence" value="ECO:0007669"/>
    <property type="project" value="InterPro"/>
</dbReference>
<gene>
    <name evidence="7" type="ORF">JV35_13380</name>
    <name evidence="6" type="ORF">KP22_07825</name>
</gene>
<dbReference type="Gene3D" id="3.40.50.150">
    <property type="entry name" value="Vaccinia Virus protein VP39"/>
    <property type="match status" value="1"/>
</dbReference>
<dbReference type="Pfam" id="PF08100">
    <property type="entry name" value="Dimerisation"/>
    <property type="match status" value="1"/>
</dbReference>
<dbReference type="InterPro" id="IPR029063">
    <property type="entry name" value="SAM-dependent_MTases_sf"/>
</dbReference>
<evidence type="ECO:0000256" key="3">
    <source>
        <dbReference type="ARBA" id="ARBA00022691"/>
    </source>
</evidence>
<dbReference type="Pfam" id="PF00891">
    <property type="entry name" value="Methyltransf_2"/>
    <property type="match status" value="1"/>
</dbReference>
<keyword evidence="8" id="KW-1185">Reference proteome</keyword>
<dbReference type="GO" id="GO:0032259">
    <property type="term" value="P:methylation"/>
    <property type="evidence" value="ECO:0007669"/>
    <property type="project" value="UniProtKB-KW"/>
</dbReference>
<proteinExistence type="predicted"/>
<dbReference type="SUPFAM" id="SSF46785">
    <property type="entry name" value="Winged helix' DNA-binding domain"/>
    <property type="match status" value="1"/>
</dbReference>
<dbReference type="CDD" id="cd02440">
    <property type="entry name" value="AdoMet_MTases"/>
    <property type="match status" value="1"/>
</dbReference>
<dbReference type="GO" id="GO:0046983">
    <property type="term" value="F:protein dimerization activity"/>
    <property type="evidence" value="ECO:0007669"/>
    <property type="project" value="InterPro"/>
</dbReference>
<dbReference type="RefSeq" id="WP_039305406.1">
    <property type="nucleotide sequence ID" value="NZ_JQHL01000006.1"/>
</dbReference>
<evidence type="ECO:0000313" key="9">
    <source>
        <dbReference type="Proteomes" id="UP000032874"/>
    </source>
</evidence>
<dbReference type="InterPro" id="IPR012967">
    <property type="entry name" value="COMT_dimerisation"/>
</dbReference>
<evidence type="ECO:0000313" key="7">
    <source>
        <dbReference type="EMBL" id="KFX19409.1"/>
    </source>
</evidence>
<dbReference type="Proteomes" id="UP000032874">
    <property type="component" value="Unassembled WGS sequence"/>
</dbReference>
<dbReference type="Gene3D" id="1.20.58.1390">
    <property type="match status" value="1"/>
</dbReference>
<dbReference type="SUPFAM" id="SSF53335">
    <property type="entry name" value="S-adenosyl-L-methionine-dependent methyltransferases"/>
    <property type="match status" value="1"/>
</dbReference>
<sequence length="355" mass="39635">MTATHRSANYSKPAQLDMPGLANLLFGHAAFQYLQAACELNVLETVRDLSEPTKERISEALGLEERAADILLLGMTSLGLLVKENGIYRVADVVRELMDTDDWRRFKDTVAFEHYIVYEGQIDFTESLQKNTNVGLRRFPGEGRDIYHRLHQNPKLESVFYRYMRSWSELANQDLVKHLDLSTARRLLDAGGGDAVNALALAQANPLLEVTVLDISHSIPVTQSKIDESGLGDRVNAKALDILHEPFPSGYDCILFAHQLVIWTLEENTHMLGKAYEALPEGGRVVIFNSMSNDEGDGPIVAALDSVYFACLPAEGGMIYAWEQYERCLAAVGFKNPQRIQVPGWTPHGIIIAYK</sequence>
<accession>A0A093SD29</accession>
<keyword evidence="2 6" id="KW-0808">Transferase</keyword>
<keyword evidence="3" id="KW-0949">S-adenosyl-L-methionine</keyword>
<name>A0A093SD29_9GAMM</name>
<dbReference type="EMBL" id="JQHM01000001">
    <property type="protein sequence ID" value="KFX07991.1"/>
    <property type="molecule type" value="Genomic_DNA"/>
</dbReference>
<dbReference type="Proteomes" id="UP000032869">
    <property type="component" value="Unassembled WGS sequence"/>
</dbReference>
<evidence type="ECO:0000313" key="6">
    <source>
        <dbReference type="EMBL" id="KFX07991.1"/>
    </source>
</evidence>
<dbReference type="InterPro" id="IPR036388">
    <property type="entry name" value="WH-like_DNA-bd_sf"/>
</dbReference>
<evidence type="ECO:0000313" key="8">
    <source>
        <dbReference type="Proteomes" id="UP000032869"/>
    </source>
</evidence>
<organism evidence="6 9">
    <name type="scientific">Pectobacterium betavasculorum</name>
    <dbReference type="NCBI Taxonomy" id="55207"/>
    <lineage>
        <taxon>Bacteria</taxon>
        <taxon>Pseudomonadati</taxon>
        <taxon>Pseudomonadota</taxon>
        <taxon>Gammaproteobacteria</taxon>
        <taxon>Enterobacterales</taxon>
        <taxon>Pectobacteriaceae</taxon>
        <taxon>Pectobacterium</taxon>
    </lineage>
</organism>
<evidence type="ECO:0000259" key="5">
    <source>
        <dbReference type="Pfam" id="PF08100"/>
    </source>
</evidence>
<dbReference type="PANTHER" id="PTHR11746">
    <property type="entry name" value="O-METHYLTRANSFERASE"/>
    <property type="match status" value="1"/>
</dbReference>
<evidence type="ECO:0000256" key="1">
    <source>
        <dbReference type="ARBA" id="ARBA00022603"/>
    </source>
</evidence>
<evidence type="ECO:0000259" key="4">
    <source>
        <dbReference type="Pfam" id="PF00891"/>
    </source>
</evidence>
<reference evidence="8 9" key="1">
    <citation type="submission" date="2014-08" db="EMBL/GenBank/DDBJ databases">
        <title>Genome sequences of NCPPB Pectobacterium isolates.</title>
        <authorList>
            <person name="Glover R.H."/>
            <person name="Sapp M."/>
            <person name="Elphinstone J."/>
        </authorList>
    </citation>
    <scope>NUCLEOTIDE SEQUENCE [LARGE SCALE GENOMIC DNA]</scope>
    <source>
        <strain evidence="7 8">NCPPB 2793</strain>
        <strain evidence="6 9">NCPPB 2795</strain>
    </source>
</reference>
<keyword evidence="1 6" id="KW-0489">Methyltransferase</keyword>
<evidence type="ECO:0000256" key="2">
    <source>
        <dbReference type="ARBA" id="ARBA00022679"/>
    </source>
</evidence>
<dbReference type="eggNOG" id="COG2813">
    <property type="taxonomic scope" value="Bacteria"/>
</dbReference>